<dbReference type="Proteomes" id="UP000250369">
    <property type="component" value="Unassembled WGS sequence"/>
</dbReference>
<protein>
    <submittedName>
        <fullName evidence="2">Uncharacterized protein</fullName>
    </submittedName>
</protein>
<sequence length="64" mass="7239">MGKRVGIPVGGPVKVKDMTESTEGEQEVMGMEAGRKKRFQSNYTVSLRTNLLILKWQAETNRKE</sequence>
<organism evidence="2 3">
    <name type="scientific">Paenibacillus contaminans</name>
    <dbReference type="NCBI Taxonomy" id="450362"/>
    <lineage>
        <taxon>Bacteria</taxon>
        <taxon>Bacillati</taxon>
        <taxon>Bacillota</taxon>
        <taxon>Bacilli</taxon>
        <taxon>Bacillales</taxon>
        <taxon>Paenibacillaceae</taxon>
        <taxon>Paenibacillus</taxon>
    </lineage>
</organism>
<keyword evidence="3" id="KW-1185">Reference proteome</keyword>
<evidence type="ECO:0000313" key="2">
    <source>
        <dbReference type="EMBL" id="RAV20953.1"/>
    </source>
</evidence>
<reference evidence="2 3" key="1">
    <citation type="journal article" date="2009" name="Int. J. Syst. Evol. Microbiol.">
        <title>Paenibacillus contaminans sp. nov., isolated from a contaminated laboratory plate.</title>
        <authorList>
            <person name="Chou J.H."/>
            <person name="Lee J.H."/>
            <person name="Lin M.C."/>
            <person name="Chang P.S."/>
            <person name="Arun A.B."/>
            <person name="Young C.C."/>
            <person name="Chen W.M."/>
        </authorList>
    </citation>
    <scope>NUCLEOTIDE SEQUENCE [LARGE SCALE GENOMIC DNA]</scope>
    <source>
        <strain evidence="2 3">CKOBP-6</strain>
    </source>
</reference>
<proteinExistence type="predicted"/>
<dbReference type="EMBL" id="QMFB01000006">
    <property type="protein sequence ID" value="RAV20953.1"/>
    <property type="molecule type" value="Genomic_DNA"/>
</dbReference>
<gene>
    <name evidence="2" type="ORF">DQG23_12755</name>
</gene>
<evidence type="ECO:0000256" key="1">
    <source>
        <dbReference type="SAM" id="MobiDB-lite"/>
    </source>
</evidence>
<accession>A0A329MQB8</accession>
<name>A0A329MQB8_9BACL</name>
<comment type="caution">
    <text evidence="2">The sequence shown here is derived from an EMBL/GenBank/DDBJ whole genome shotgun (WGS) entry which is preliminary data.</text>
</comment>
<feature type="region of interest" description="Disordered" evidence="1">
    <location>
        <begin position="1"/>
        <end position="32"/>
    </location>
</feature>
<dbReference type="AlphaFoldDB" id="A0A329MQB8"/>
<evidence type="ECO:0000313" key="3">
    <source>
        <dbReference type="Proteomes" id="UP000250369"/>
    </source>
</evidence>
<feature type="compositionally biased region" description="Low complexity" evidence="1">
    <location>
        <begin position="1"/>
        <end position="13"/>
    </location>
</feature>